<dbReference type="OrthoDB" id="163636at2"/>
<organism evidence="1 2">
    <name type="scientific">Saccharomonospora azurea NA-128</name>
    <dbReference type="NCBI Taxonomy" id="882081"/>
    <lineage>
        <taxon>Bacteria</taxon>
        <taxon>Bacillati</taxon>
        <taxon>Actinomycetota</taxon>
        <taxon>Actinomycetes</taxon>
        <taxon>Pseudonocardiales</taxon>
        <taxon>Pseudonocardiaceae</taxon>
        <taxon>Saccharomonospora</taxon>
    </lineage>
</organism>
<dbReference type="CDD" id="cd00565">
    <property type="entry name" value="Ubl_ThiS"/>
    <property type="match status" value="1"/>
</dbReference>
<dbReference type="InterPro" id="IPR012675">
    <property type="entry name" value="Beta-grasp_dom_sf"/>
</dbReference>
<dbReference type="NCBIfam" id="TIGR01683">
    <property type="entry name" value="thiS"/>
    <property type="match status" value="1"/>
</dbReference>
<dbReference type="Proteomes" id="UP000004705">
    <property type="component" value="Chromosome"/>
</dbReference>
<dbReference type="PANTHER" id="PTHR34472:SF1">
    <property type="entry name" value="SULFUR CARRIER PROTEIN THIS"/>
    <property type="match status" value="1"/>
</dbReference>
<dbReference type="RefSeq" id="WP_005441509.1">
    <property type="nucleotide sequence ID" value="NZ_CM001466.1"/>
</dbReference>
<evidence type="ECO:0000313" key="1">
    <source>
        <dbReference type="EMBL" id="EHY89141.1"/>
    </source>
</evidence>
<gene>
    <name evidence="1" type="ORF">SacazDRAFT_02230</name>
</gene>
<keyword evidence="2" id="KW-1185">Reference proteome</keyword>
<dbReference type="Pfam" id="PF02597">
    <property type="entry name" value="ThiS"/>
    <property type="match status" value="1"/>
</dbReference>
<name>H8G4N8_9PSEU</name>
<reference evidence="1 2" key="1">
    <citation type="journal article" date="2012" name="Stand. Genomic Sci.">
        <title>Genome sequence of the soil bacterium Saccharomonospora azurea type strain (NA-128(T)).</title>
        <authorList>
            <person name="Klenk H.P."/>
            <person name="Held B."/>
            <person name="Lucas S."/>
            <person name="Lapidus A."/>
            <person name="Copeland A."/>
            <person name="Hammon N."/>
            <person name="Pitluck S."/>
            <person name="Goodwin L.A."/>
            <person name="Han C."/>
            <person name="Tapia R."/>
            <person name="Brambilla E.M."/>
            <person name="Potter G."/>
            <person name="Land M."/>
            <person name="Ivanova N."/>
            <person name="Rohde M."/>
            <person name="Goker M."/>
            <person name="Detter J.C."/>
            <person name="Kyrpides N.C."/>
            <person name="Woyke T."/>
        </authorList>
    </citation>
    <scope>NUCLEOTIDE SEQUENCE [LARGE SCALE GENOMIC DNA]</scope>
    <source>
        <strain evidence="1 2">NA-128</strain>
    </source>
</reference>
<sequence length="66" mass="6700">MRVLVNGENHELPEGSTVADVLDTAVENSTGVAVAVNGEVVRRGDWADVVVGDGAVVEVLTAVQGG</sequence>
<dbReference type="HOGENOM" id="CLU_174611_2_2_11"/>
<dbReference type="PANTHER" id="PTHR34472">
    <property type="entry name" value="SULFUR CARRIER PROTEIN THIS"/>
    <property type="match status" value="1"/>
</dbReference>
<dbReference type="SUPFAM" id="SSF54285">
    <property type="entry name" value="MoaD/ThiS"/>
    <property type="match status" value="1"/>
</dbReference>
<evidence type="ECO:0000313" key="2">
    <source>
        <dbReference type="Proteomes" id="UP000004705"/>
    </source>
</evidence>
<accession>H8G4N8</accession>
<dbReference type="InterPro" id="IPR003749">
    <property type="entry name" value="ThiS/MoaD-like"/>
</dbReference>
<dbReference type="InterPro" id="IPR016155">
    <property type="entry name" value="Mopterin_synth/thiamin_S_b"/>
</dbReference>
<proteinExistence type="predicted"/>
<protein>
    <submittedName>
        <fullName evidence="1">Thiamine biosynthesis protein ThiS</fullName>
    </submittedName>
</protein>
<dbReference type="AlphaFoldDB" id="H8G4N8"/>
<dbReference type="EMBL" id="CM001466">
    <property type="protein sequence ID" value="EHY89141.1"/>
    <property type="molecule type" value="Genomic_DNA"/>
</dbReference>
<dbReference type="Gene3D" id="3.10.20.30">
    <property type="match status" value="1"/>
</dbReference>
<dbReference type="InterPro" id="IPR010035">
    <property type="entry name" value="Thi_S"/>
</dbReference>